<name>A0A5B8RFU6_9ZZZZ</name>
<dbReference type="PANTHER" id="PTHR38588:SF1">
    <property type="entry name" value="BLL0334 PROTEIN"/>
    <property type="match status" value="1"/>
</dbReference>
<feature type="region of interest" description="Disordered" evidence="1">
    <location>
        <begin position="149"/>
        <end position="202"/>
    </location>
</feature>
<organism evidence="2">
    <name type="scientific">uncultured organism</name>
    <dbReference type="NCBI Taxonomy" id="155900"/>
    <lineage>
        <taxon>unclassified sequences</taxon>
        <taxon>environmental samples</taxon>
    </lineage>
</organism>
<dbReference type="PANTHER" id="PTHR38588">
    <property type="entry name" value="BLL0334 PROTEIN"/>
    <property type="match status" value="1"/>
</dbReference>
<dbReference type="EMBL" id="MN079108">
    <property type="protein sequence ID" value="QEA05705.1"/>
    <property type="molecule type" value="Genomic_DNA"/>
</dbReference>
<dbReference type="AlphaFoldDB" id="A0A5B8RFU6"/>
<accession>A0A5B8RFU6</accession>
<protein>
    <recommendedName>
        <fullName evidence="3">Carbon monoxide dehydrogenase subunit G (CoxG)</fullName>
    </recommendedName>
</protein>
<evidence type="ECO:0000256" key="1">
    <source>
        <dbReference type="SAM" id="MobiDB-lite"/>
    </source>
</evidence>
<dbReference type="Gene3D" id="3.30.530.20">
    <property type="match status" value="1"/>
</dbReference>
<feature type="compositionally biased region" description="Low complexity" evidence="1">
    <location>
        <begin position="153"/>
        <end position="179"/>
    </location>
</feature>
<dbReference type="InterPro" id="IPR010419">
    <property type="entry name" value="CO_DH_gsu"/>
</dbReference>
<dbReference type="InterPro" id="IPR023393">
    <property type="entry name" value="START-like_dom_sf"/>
</dbReference>
<evidence type="ECO:0000313" key="2">
    <source>
        <dbReference type="EMBL" id="QEA05705.1"/>
    </source>
</evidence>
<evidence type="ECO:0008006" key="3">
    <source>
        <dbReference type="Google" id="ProtNLM"/>
    </source>
</evidence>
<dbReference type="SUPFAM" id="SSF55961">
    <property type="entry name" value="Bet v1-like"/>
    <property type="match status" value="1"/>
</dbReference>
<proteinExistence type="predicted"/>
<dbReference type="Pfam" id="PF06240">
    <property type="entry name" value="COXG"/>
    <property type="match status" value="1"/>
</dbReference>
<dbReference type="CDD" id="cd05018">
    <property type="entry name" value="CoxG"/>
    <property type="match status" value="1"/>
</dbReference>
<reference evidence="2" key="1">
    <citation type="submission" date="2019-06" db="EMBL/GenBank/DDBJ databases">
        <authorList>
            <person name="Murdoch R.W."/>
            <person name="Fathepure B."/>
        </authorList>
    </citation>
    <scope>NUCLEOTIDE SEQUENCE</scope>
</reference>
<sequence>MEMNQERELAFDRQTVWDALNDPEALRVCIPGCQGLEMLETDRYEAVVQTKIGPVKARFRGHVSIEDADPPQGYRLRFEGQGGAAGFAKGGASVRLEEMNPEGTRLAYDVEATVGGKLAQVGSRIVNGAARKLADEFFDNLGAYLRGEPVGEPAPAEASGSSAAGSGDAPAAEPPASADDTGEASAGKKKGGWRFWRRDSSG</sequence>
<gene>
    <name evidence="2" type="ORF">KBTEX_02029</name>
</gene>